<dbReference type="EMBL" id="CP009246">
    <property type="protein sequence ID" value="APT86131.1"/>
    <property type="molecule type" value="Genomic_DNA"/>
</dbReference>
<feature type="transmembrane region" description="Helical" evidence="5">
    <location>
        <begin position="154"/>
        <end position="175"/>
    </location>
</feature>
<dbReference type="AlphaFoldDB" id="A0A1L7CJU1"/>
<dbReference type="Pfam" id="PF01226">
    <property type="entry name" value="Form_Nir_trans"/>
    <property type="match status" value="1"/>
</dbReference>
<sequence length="261" mass="27270">MALNDSIAAAVKKKTQLLETSPSRFAVRAILAGAYLTLGTAFAGVVGNAVDKHVPGLGAPVFALLFGIGLFAIVILGAELATSNMMYMVYGVVQRRVGWGKGLWLLVVSTVFNLVGAALVALALGYSAKMGHMDPSHLLATIVEGKLNKSTGGLLIEALLANFVVNMAIVGALFAKDLGSKFLVIVPIIAIFVGLSLEHVVANFCLMLLVLFASDPLPAAMTLGAVAENWVMVWLGNLIGGGVLMGGVYAWLNQGPGEYRD</sequence>
<protein>
    <submittedName>
        <fullName evidence="6 7">Transporter</fullName>
    </submittedName>
</protein>
<proteinExistence type="predicted"/>
<dbReference type="GO" id="GO:0005886">
    <property type="term" value="C:plasma membrane"/>
    <property type="evidence" value="ECO:0007669"/>
    <property type="project" value="TreeGrafter"/>
</dbReference>
<dbReference type="Gene3D" id="1.20.1080.10">
    <property type="entry name" value="Glycerol uptake facilitator protein"/>
    <property type="match status" value="1"/>
</dbReference>
<gene>
    <name evidence="7" type="ORF">CFL01nite_08160</name>
    <name evidence="6" type="ORF">CFLV_02290</name>
</gene>
<dbReference type="EMBL" id="BJNB01000008">
    <property type="protein sequence ID" value="GEB97321.1"/>
    <property type="molecule type" value="Genomic_DNA"/>
</dbReference>
<evidence type="ECO:0000313" key="8">
    <source>
        <dbReference type="Proteomes" id="UP000185479"/>
    </source>
</evidence>
<dbReference type="PANTHER" id="PTHR30520:SF8">
    <property type="entry name" value="NITRITE TRANSPORTER NIRC"/>
    <property type="match status" value="1"/>
</dbReference>
<feature type="transmembrane region" description="Helical" evidence="5">
    <location>
        <begin position="103"/>
        <end position="126"/>
    </location>
</feature>
<evidence type="ECO:0000256" key="5">
    <source>
        <dbReference type="SAM" id="Phobius"/>
    </source>
</evidence>
<feature type="transmembrane region" description="Helical" evidence="5">
    <location>
        <begin position="59"/>
        <end position="82"/>
    </location>
</feature>
<evidence type="ECO:0000256" key="3">
    <source>
        <dbReference type="ARBA" id="ARBA00022989"/>
    </source>
</evidence>
<evidence type="ECO:0000256" key="2">
    <source>
        <dbReference type="ARBA" id="ARBA00022692"/>
    </source>
</evidence>
<dbReference type="Proteomes" id="UP000185479">
    <property type="component" value="Chromosome"/>
</dbReference>
<dbReference type="InterPro" id="IPR023271">
    <property type="entry name" value="Aquaporin-like"/>
</dbReference>
<comment type="subcellular location">
    <subcellularLocation>
        <location evidence="1">Membrane</location>
        <topology evidence="1">Multi-pass membrane protein</topology>
    </subcellularLocation>
</comment>
<dbReference type="RefSeq" id="WP_075729130.1">
    <property type="nucleotide sequence ID" value="NZ_BJNB01000008.1"/>
</dbReference>
<dbReference type="GO" id="GO:0015499">
    <property type="term" value="F:formate transmembrane transporter activity"/>
    <property type="evidence" value="ECO:0007669"/>
    <property type="project" value="TreeGrafter"/>
</dbReference>
<evidence type="ECO:0000313" key="6">
    <source>
        <dbReference type="EMBL" id="APT86131.1"/>
    </source>
</evidence>
<dbReference type="KEGG" id="cfc:CFLV_02290"/>
<dbReference type="InterPro" id="IPR000292">
    <property type="entry name" value="For/NO2_transpt"/>
</dbReference>
<evidence type="ECO:0000313" key="9">
    <source>
        <dbReference type="Proteomes" id="UP000315353"/>
    </source>
</evidence>
<organism evidence="6 8">
    <name type="scientific">Corynebacterium flavescens</name>
    <dbReference type="NCBI Taxonomy" id="28028"/>
    <lineage>
        <taxon>Bacteria</taxon>
        <taxon>Bacillati</taxon>
        <taxon>Actinomycetota</taxon>
        <taxon>Actinomycetes</taxon>
        <taxon>Mycobacteriales</taxon>
        <taxon>Corynebacteriaceae</taxon>
        <taxon>Corynebacterium</taxon>
    </lineage>
</organism>
<feature type="transmembrane region" description="Helical" evidence="5">
    <location>
        <begin position="25"/>
        <end position="47"/>
    </location>
</feature>
<keyword evidence="4 5" id="KW-0472">Membrane</keyword>
<feature type="transmembrane region" description="Helical" evidence="5">
    <location>
        <begin position="231"/>
        <end position="252"/>
    </location>
</feature>
<keyword evidence="3 5" id="KW-1133">Transmembrane helix</keyword>
<dbReference type="STRING" id="28028.CFLV_02290"/>
<name>A0A1L7CJU1_CORFL</name>
<evidence type="ECO:0000256" key="1">
    <source>
        <dbReference type="ARBA" id="ARBA00004141"/>
    </source>
</evidence>
<keyword evidence="8" id="KW-1185">Reference proteome</keyword>
<accession>A0A1L7CJU1</accession>
<dbReference type="Proteomes" id="UP000315353">
    <property type="component" value="Unassembled WGS sequence"/>
</dbReference>
<dbReference type="PANTHER" id="PTHR30520">
    <property type="entry name" value="FORMATE TRANSPORTER-RELATED"/>
    <property type="match status" value="1"/>
</dbReference>
<dbReference type="OrthoDB" id="9786493at2"/>
<feature type="transmembrane region" description="Helical" evidence="5">
    <location>
        <begin position="182"/>
        <end position="211"/>
    </location>
</feature>
<evidence type="ECO:0000313" key="7">
    <source>
        <dbReference type="EMBL" id="GEB97321.1"/>
    </source>
</evidence>
<reference evidence="7 9" key="2">
    <citation type="submission" date="2019-06" db="EMBL/GenBank/DDBJ databases">
        <title>Whole genome shotgun sequence of Corynebacterium flavescens NBRC 14136.</title>
        <authorList>
            <person name="Hosoyama A."/>
            <person name="Uohara A."/>
            <person name="Ohji S."/>
            <person name="Ichikawa N."/>
        </authorList>
    </citation>
    <scope>NUCLEOTIDE SEQUENCE [LARGE SCALE GENOMIC DNA]</scope>
    <source>
        <strain evidence="7 9">NBRC 14136</strain>
    </source>
</reference>
<reference evidence="6 8" key="1">
    <citation type="submission" date="2014-08" db="EMBL/GenBank/DDBJ databases">
        <title>Complete genome sequence of Corynebacterium flavescens OJ8(T)(=DSM 20296(T)), isolated from cheese.</title>
        <authorList>
            <person name="Ruckert C."/>
            <person name="Albersmeier A."/>
            <person name="Winkler A."/>
            <person name="Kalinowski J."/>
        </authorList>
    </citation>
    <scope>NUCLEOTIDE SEQUENCE [LARGE SCALE GENOMIC DNA]</scope>
    <source>
        <strain evidence="6 8">OJ8</strain>
    </source>
</reference>
<keyword evidence="2 5" id="KW-0812">Transmembrane</keyword>
<dbReference type="GeneID" id="82879550"/>
<evidence type="ECO:0000256" key="4">
    <source>
        <dbReference type="ARBA" id="ARBA00023136"/>
    </source>
</evidence>